<keyword evidence="3" id="KW-0143">Chaperone</keyword>
<evidence type="ECO:0000256" key="4">
    <source>
        <dbReference type="ARBA" id="ARBA00034320"/>
    </source>
</evidence>
<sequence>MRRPREGAFMQTDSLLPPGSTMPRAGDLVLLAQNALARACLDTRFKRLVGWRGLAACPGLGGASTCRLARRPGVYGLMPEGCELAGDVPFVRIALHYFPTMAEPLFESLAPAAALLVAGDDYRRHVRDFPMHPELVGPFAVGALTVGLGVRKDVLAVSLETCDRHRIVSLPGIPAPNDGWVVAPGGLEQDVPARALAEEFFEVLAAAATLCVGESPRLVRRDARPAGEVVHGTDGEWSRRACDDNDLVLQSLAWGQVESVAPSRWSLDGAERTLLWQEASGAPLPDAVASALWWRTHDLDALLGEGAYPEAADRRPSLIVLCGFLGSGKTTLVNQIIEHHRNHDSFVAVIQNELGAASVDAHLVEESDSVESLDEGCVCCTLAGSLAKGAQRLIDRYHPERIVLETTGLANPFNLIEELATLSGIVRLDVLVTVVDADNVLDALDASAVARDQIRGGDVLLLNKCDLVDAATLARIRERLRALNARAPVLETSFARVHPALLLGEVEADACVTPDAPAPCGGAADHDHGDSHGHGDHSHAHHGPHDHRHRSHRDHRGDGFVAVRLDQPEGLSRDVLFERLERSPGRAFRIKGIVELTDSPFPQALQCVGARRELALLPSLYDGPPFLIFIGQDLDAEALRAHWFAPVTGAEPCVPRLEPA</sequence>
<evidence type="ECO:0000313" key="9">
    <source>
        <dbReference type="EMBL" id="RAI44975.1"/>
    </source>
</evidence>
<evidence type="ECO:0000256" key="1">
    <source>
        <dbReference type="ARBA" id="ARBA00022741"/>
    </source>
</evidence>
<feature type="domain" description="CobW C-terminal" evidence="8">
    <location>
        <begin position="560"/>
        <end position="647"/>
    </location>
</feature>
<dbReference type="InterPro" id="IPR011629">
    <property type="entry name" value="CobW-like_C"/>
</dbReference>
<dbReference type="PANTHER" id="PTHR13748">
    <property type="entry name" value="COBW-RELATED"/>
    <property type="match status" value="1"/>
</dbReference>
<dbReference type="InterPro" id="IPR036627">
    <property type="entry name" value="CobW-likC_sf"/>
</dbReference>
<dbReference type="Gene3D" id="3.40.50.300">
    <property type="entry name" value="P-loop containing nucleotide triphosphate hydrolases"/>
    <property type="match status" value="1"/>
</dbReference>
<evidence type="ECO:0000256" key="3">
    <source>
        <dbReference type="ARBA" id="ARBA00023186"/>
    </source>
</evidence>
<dbReference type="OrthoDB" id="9808822at2"/>
<dbReference type="AlphaFoldDB" id="A0A327L4S1"/>
<reference evidence="9 10" key="1">
    <citation type="submission" date="2017-07" db="EMBL/GenBank/DDBJ databases">
        <title>Draft Genome Sequences of Select Purple Nonsulfur Bacteria.</title>
        <authorList>
            <person name="Lasarre B."/>
            <person name="Mckinlay J.B."/>
        </authorList>
    </citation>
    <scope>NUCLEOTIDE SEQUENCE [LARGE SCALE GENOMIC DNA]</scope>
    <source>
        <strain evidence="9 10">DSM 5909</strain>
    </source>
</reference>
<keyword evidence="10" id="KW-1185">Reference proteome</keyword>
<dbReference type="GO" id="GO:0000166">
    <property type="term" value="F:nucleotide binding"/>
    <property type="evidence" value="ECO:0007669"/>
    <property type="project" value="UniProtKB-KW"/>
</dbReference>
<evidence type="ECO:0000256" key="7">
    <source>
        <dbReference type="SAM" id="MobiDB-lite"/>
    </source>
</evidence>
<evidence type="ECO:0000256" key="5">
    <source>
        <dbReference type="ARBA" id="ARBA00045658"/>
    </source>
</evidence>
<feature type="compositionally biased region" description="Basic residues" evidence="7">
    <location>
        <begin position="539"/>
        <end position="554"/>
    </location>
</feature>
<dbReference type="InterPro" id="IPR051316">
    <property type="entry name" value="Zinc-reg_GTPase_activator"/>
</dbReference>
<dbReference type="InterPro" id="IPR027417">
    <property type="entry name" value="P-loop_NTPase"/>
</dbReference>
<comment type="similarity">
    <text evidence="4">Belongs to the SIMIBI class G3E GTPase family. ZNG1 subfamily.</text>
</comment>
<accession>A0A327L4S1</accession>
<organism evidence="9 10">
    <name type="scientific">Rhodoplanes roseus</name>
    <dbReference type="NCBI Taxonomy" id="29409"/>
    <lineage>
        <taxon>Bacteria</taxon>
        <taxon>Pseudomonadati</taxon>
        <taxon>Pseudomonadota</taxon>
        <taxon>Alphaproteobacteria</taxon>
        <taxon>Hyphomicrobiales</taxon>
        <taxon>Nitrobacteraceae</taxon>
        <taxon>Rhodoplanes</taxon>
    </lineage>
</organism>
<comment type="caution">
    <text evidence="9">The sequence shown here is derived from an EMBL/GenBank/DDBJ whole genome shotgun (WGS) entry which is preliminary data.</text>
</comment>
<evidence type="ECO:0000256" key="6">
    <source>
        <dbReference type="ARBA" id="ARBA00049117"/>
    </source>
</evidence>
<feature type="compositionally biased region" description="Basic and acidic residues" evidence="7">
    <location>
        <begin position="524"/>
        <end position="538"/>
    </location>
</feature>
<dbReference type="Proteomes" id="UP000249130">
    <property type="component" value="Unassembled WGS sequence"/>
</dbReference>
<dbReference type="SUPFAM" id="SSF52540">
    <property type="entry name" value="P-loop containing nucleoside triphosphate hydrolases"/>
    <property type="match status" value="1"/>
</dbReference>
<protein>
    <recommendedName>
        <fullName evidence="8">CobW C-terminal domain-containing protein</fullName>
    </recommendedName>
</protein>
<keyword evidence="1" id="KW-0547">Nucleotide-binding</keyword>
<dbReference type="InterPro" id="IPR003495">
    <property type="entry name" value="CobW/HypB/UreG_nucleotide-bd"/>
</dbReference>
<evidence type="ECO:0000313" key="10">
    <source>
        <dbReference type="Proteomes" id="UP000249130"/>
    </source>
</evidence>
<evidence type="ECO:0000256" key="2">
    <source>
        <dbReference type="ARBA" id="ARBA00022801"/>
    </source>
</evidence>
<dbReference type="Pfam" id="PF02492">
    <property type="entry name" value="cobW"/>
    <property type="match status" value="1"/>
</dbReference>
<dbReference type="Gene3D" id="3.30.1220.10">
    <property type="entry name" value="CobW-like, C-terminal domain"/>
    <property type="match status" value="1"/>
</dbReference>
<comment type="catalytic activity">
    <reaction evidence="6">
        <text>GTP + H2O = GDP + phosphate + H(+)</text>
        <dbReference type="Rhea" id="RHEA:19669"/>
        <dbReference type="ChEBI" id="CHEBI:15377"/>
        <dbReference type="ChEBI" id="CHEBI:15378"/>
        <dbReference type="ChEBI" id="CHEBI:37565"/>
        <dbReference type="ChEBI" id="CHEBI:43474"/>
        <dbReference type="ChEBI" id="CHEBI:58189"/>
    </reaction>
    <physiologicalReaction direction="left-to-right" evidence="6">
        <dbReference type="Rhea" id="RHEA:19670"/>
    </physiologicalReaction>
</comment>
<proteinExistence type="inferred from homology"/>
<dbReference type="CDD" id="cd03112">
    <property type="entry name" value="CobW-like"/>
    <property type="match status" value="1"/>
</dbReference>
<feature type="region of interest" description="Disordered" evidence="7">
    <location>
        <begin position="522"/>
        <end position="554"/>
    </location>
</feature>
<dbReference type="SUPFAM" id="SSF90002">
    <property type="entry name" value="Hypothetical protein YjiA, C-terminal domain"/>
    <property type="match status" value="1"/>
</dbReference>
<dbReference type="SMART" id="SM00833">
    <property type="entry name" value="CobW_C"/>
    <property type="match status" value="1"/>
</dbReference>
<dbReference type="EMBL" id="NPEX01000028">
    <property type="protein sequence ID" value="RAI44975.1"/>
    <property type="molecule type" value="Genomic_DNA"/>
</dbReference>
<comment type="function">
    <text evidence="5">Zinc chaperone that directly transfers zinc cofactor to target proteins, thereby activating them. Zinc is transferred from the CXCC motif in the GTPase domain to the zinc binding site in target proteins in a process requiring GTP hydrolysis.</text>
</comment>
<dbReference type="Pfam" id="PF07683">
    <property type="entry name" value="CobW_C"/>
    <property type="match status" value="1"/>
</dbReference>
<keyword evidence="2" id="KW-0378">Hydrolase</keyword>
<dbReference type="GO" id="GO:0016787">
    <property type="term" value="F:hydrolase activity"/>
    <property type="evidence" value="ECO:0007669"/>
    <property type="project" value="UniProtKB-KW"/>
</dbReference>
<evidence type="ECO:0000259" key="8">
    <source>
        <dbReference type="SMART" id="SM00833"/>
    </source>
</evidence>
<gene>
    <name evidence="9" type="ORF">CH341_06380</name>
</gene>
<name>A0A327L4S1_9BRAD</name>